<sequence length="86" mass="9846">MLPIKVRYRHQNPRLLVASSLCVTKGFLVMCVYVVPFCLFLSQHYLDPPARLHEAMVNHGLNPDLFFTLHHGESQLIDNEDTHSSS</sequence>
<evidence type="ECO:0000313" key="3">
    <source>
        <dbReference type="Proteomes" id="UP000472262"/>
    </source>
</evidence>
<keyword evidence="1" id="KW-0812">Transmembrane</keyword>
<name>A0A672NVE6_SINGR</name>
<keyword evidence="1" id="KW-1133">Transmembrane helix</keyword>
<keyword evidence="1" id="KW-0472">Membrane</keyword>
<evidence type="ECO:0000313" key="2">
    <source>
        <dbReference type="Ensembl" id="ENSSGRP00000055237.1"/>
    </source>
</evidence>
<feature type="transmembrane region" description="Helical" evidence="1">
    <location>
        <begin position="15"/>
        <end position="42"/>
    </location>
</feature>
<reference evidence="2" key="2">
    <citation type="submission" date="2025-09" db="UniProtKB">
        <authorList>
            <consortium name="Ensembl"/>
        </authorList>
    </citation>
    <scope>IDENTIFICATION</scope>
</reference>
<keyword evidence="3" id="KW-1185">Reference proteome</keyword>
<evidence type="ECO:0000256" key="1">
    <source>
        <dbReference type="SAM" id="Phobius"/>
    </source>
</evidence>
<protein>
    <submittedName>
        <fullName evidence="2">Uncharacterized protein</fullName>
    </submittedName>
</protein>
<proteinExistence type="predicted"/>
<reference evidence="2" key="1">
    <citation type="submission" date="2025-08" db="UniProtKB">
        <authorList>
            <consortium name="Ensembl"/>
        </authorList>
    </citation>
    <scope>IDENTIFICATION</scope>
</reference>
<accession>A0A672NVE6</accession>
<organism evidence="2 3">
    <name type="scientific">Sinocyclocheilus grahami</name>
    <name type="common">Dianchi golden-line fish</name>
    <name type="synonym">Barbus grahami</name>
    <dbReference type="NCBI Taxonomy" id="75366"/>
    <lineage>
        <taxon>Eukaryota</taxon>
        <taxon>Metazoa</taxon>
        <taxon>Chordata</taxon>
        <taxon>Craniata</taxon>
        <taxon>Vertebrata</taxon>
        <taxon>Euteleostomi</taxon>
        <taxon>Actinopterygii</taxon>
        <taxon>Neopterygii</taxon>
        <taxon>Teleostei</taxon>
        <taxon>Ostariophysi</taxon>
        <taxon>Cypriniformes</taxon>
        <taxon>Cyprinidae</taxon>
        <taxon>Cyprininae</taxon>
        <taxon>Sinocyclocheilus</taxon>
    </lineage>
</organism>
<dbReference type="Ensembl" id="ENSSGRT00000058989.1">
    <property type="protein sequence ID" value="ENSSGRP00000055237.1"/>
    <property type="gene ID" value="ENSSGRG00000028978.1"/>
</dbReference>
<dbReference type="Proteomes" id="UP000472262">
    <property type="component" value="Unassembled WGS sequence"/>
</dbReference>
<dbReference type="AlphaFoldDB" id="A0A672NVE6"/>
<dbReference type="InParanoid" id="A0A672NVE6"/>